<comment type="similarity">
    <text evidence="1 2">Belongs to the pirin family.</text>
</comment>
<dbReference type="Pfam" id="PF02678">
    <property type="entry name" value="Pirin"/>
    <property type="match status" value="1"/>
</dbReference>
<dbReference type="PANTHER" id="PTHR43212:SF3">
    <property type="entry name" value="QUERCETIN 2,3-DIOXYGENASE"/>
    <property type="match status" value="1"/>
</dbReference>
<dbReference type="Gene3D" id="2.60.120.10">
    <property type="entry name" value="Jelly Rolls"/>
    <property type="match status" value="2"/>
</dbReference>
<dbReference type="InterPro" id="IPR041602">
    <property type="entry name" value="Quercetinase_C"/>
</dbReference>
<evidence type="ECO:0000313" key="6">
    <source>
        <dbReference type="Proteomes" id="UP000032679"/>
    </source>
</evidence>
<dbReference type="InterPro" id="IPR003829">
    <property type="entry name" value="Pirin_N_dom"/>
</dbReference>
<evidence type="ECO:0000259" key="3">
    <source>
        <dbReference type="Pfam" id="PF02678"/>
    </source>
</evidence>
<dbReference type="Pfam" id="PF17954">
    <property type="entry name" value="Pirin_C_2"/>
    <property type="match status" value="1"/>
</dbReference>
<sequence length="241" mass="26595">MLDIRPFASLGGADHGWLHARHHFSFGSYHDRNRMNWGRLRVWNDDEIAPDTGFPPHPHRDMEIITYVRTGAITHEDSLGHKGRTLAGDVQVMSAGTGIVHSEANAEAEPTTLFQIWLLPDRAGEAPRWDTRPFPKDARNGRFALLASGDPRDAGDPDVLPIRSDARLSGVRLRQGEQVRYELDRDRLAYLVPSVGRVAIEVEGASATLNPRDGAAIAETSFIALRALDDAEIVLVESAPL</sequence>
<dbReference type="EMBL" id="BALE01000010">
    <property type="protein sequence ID" value="GAN53562.1"/>
    <property type="molecule type" value="Genomic_DNA"/>
</dbReference>
<feature type="domain" description="Quercetin 2,3-dioxygenase C-terminal cupin" evidence="4">
    <location>
        <begin position="145"/>
        <end position="237"/>
    </location>
</feature>
<dbReference type="STRING" id="1231623.Tasa_010_109"/>
<reference evidence="5 6" key="1">
    <citation type="submission" date="2012-10" db="EMBL/GenBank/DDBJ databases">
        <title>Genome sequencing of Tanticharoenia sakaeratensis NBRC 103193.</title>
        <authorList>
            <person name="Azuma Y."/>
            <person name="Hadano H."/>
            <person name="Hirakawa H."/>
            <person name="Matsushita K."/>
        </authorList>
    </citation>
    <scope>NUCLEOTIDE SEQUENCE [LARGE SCALE GENOMIC DNA]</scope>
    <source>
        <strain evidence="5 6">NBRC 103193</strain>
    </source>
</reference>
<dbReference type="RefSeq" id="WP_048847623.1">
    <property type="nucleotide sequence ID" value="NZ_BALE01000010.1"/>
</dbReference>
<evidence type="ECO:0000313" key="5">
    <source>
        <dbReference type="EMBL" id="GAN53562.1"/>
    </source>
</evidence>
<keyword evidence="6" id="KW-1185">Reference proteome</keyword>
<dbReference type="InterPro" id="IPR011051">
    <property type="entry name" value="RmlC_Cupin_sf"/>
</dbReference>
<organism evidence="5 6">
    <name type="scientific">Tanticharoenia sakaeratensis NBRC 103193</name>
    <dbReference type="NCBI Taxonomy" id="1231623"/>
    <lineage>
        <taxon>Bacteria</taxon>
        <taxon>Pseudomonadati</taxon>
        <taxon>Pseudomonadota</taxon>
        <taxon>Alphaproteobacteria</taxon>
        <taxon>Acetobacterales</taxon>
        <taxon>Acetobacteraceae</taxon>
        <taxon>Tanticharoenia</taxon>
    </lineage>
</organism>
<evidence type="ECO:0000259" key="4">
    <source>
        <dbReference type="Pfam" id="PF17954"/>
    </source>
</evidence>
<dbReference type="OrthoDB" id="9780903at2"/>
<feature type="domain" description="Pirin N-terminal" evidence="3">
    <location>
        <begin position="15"/>
        <end position="118"/>
    </location>
</feature>
<evidence type="ECO:0000256" key="2">
    <source>
        <dbReference type="RuleBase" id="RU003457"/>
    </source>
</evidence>
<dbReference type="PANTHER" id="PTHR43212">
    <property type="entry name" value="QUERCETIN 2,3-DIOXYGENASE"/>
    <property type="match status" value="1"/>
</dbReference>
<protein>
    <submittedName>
        <fullName evidence="5">Pirin domain-containing protein</fullName>
    </submittedName>
</protein>
<accession>A0A0D6MIV6</accession>
<name>A0A0D6MIV6_9PROT</name>
<dbReference type="CDD" id="cd02910">
    <property type="entry name" value="cupin_Yhhw_N"/>
    <property type="match status" value="1"/>
</dbReference>
<dbReference type="Proteomes" id="UP000032679">
    <property type="component" value="Unassembled WGS sequence"/>
</dbReference>
<proteinExistence type="inferred from homology"/>
<gene>
    <name evidence="5" type="ORF">Tasa_010_109</name>
</gene>
<evidence type="ECO:0000256" key="1">
    <source>
        <dbReference type="ARBA" id="ARBA00008416"/>
    </source>
</evidence>
<dbReference type="InterPro" id="IPR012093">
    <property type="entry name" value="Pirin"/>
</dbReference>
<dbReference type="InterPro" id="IPR014710">
    <property type="entry name" value="RmlC-like_jellyroll"/>
</dbReference>
<dbReference type="SUPFAM" id="SSF51182">
    <property type="entry name" value="RmlC-like cupins"/>
    <property type="match status" value="1"/>
</dbReference>
<dbReference type="AlphaFoldDB" id="A0A0D6MIV6"/>
<comment type="caution">
    <text evidence="5">The sequence shown here is derived from an EMBL/GenBank/DDBJ whole genome shotgun (WGS) entry which is preliminary data.</text>
</comment>